<accession>A0AAD3T2S5</accession>
<evidence type="ECO:0000313" key="3">
    <source>
        <dbReference type="Proteomes" id="UP001279734"/>
    </source>
</evidence>
<organism evidence="2 3">
    <name type="scientific">Nepenthes gracilis</name>
    <name type="common">Slender pitcher plant</name>
    <dbReference type="NCBI Taxonomy" id="150966"/>
    <lineage>
        <taxon>Eukaryota</taxon>
        <taxon>Viridiplantae</taxon>
        <taxon>Streptophyta</taxon>
        <taxon>Embryophyta</taxon>
        <taxon>Tracheophyta</taxon>
        <taxon>Spermatophyta</taxon>
        <taxon>Magnoliopsida</taxon>
        <taxon>eudicotyledons</taxon>
        <taxon>Gunneridae</taxon>
        <taxon>Pentapetalae</taxon>
        <taxon>Caryophyllales</taxon>
        <taxon>Nepenthaceae</taxon>
        <taxon>Nepenthes</taxon>
    </lineage>
</organism>
<dbReference type="PANTHER" id="PTHR31267:SF2">
    <property type="entry name" value="EXPRESSED PROTEIN"/>
    <property type="match status" value="1"/>
</dbReference>
<dbReference type="Proteomes" id="UP001279734">
    <property type="component" value="Unassembled WGS sequence"/>
</dbReference>
<gene>
    <name evidence="2" type="ORF">Nepgr_023393</name>
</gene>
<keyword evidence="3" id="KW-1185">Reference proteome</keyword>
<feature type="compositionally biased region" description="Polar residues" evidence="1">
    <location>
        <begin position="572"/>
        <end position="585"/>
    </location>
</feature>
<feature type="region of interest" description="Disordered" evidence="1">
    <location>
        <begin position="1701"/>
        <end position="1722"/>
    </location>
</feature>
<feature type="compositionally biased region" description="Basic and acidic residues" evidence="1">
    <location>
        <begin position="1336"/>
        <end position="1349"/>
    </location>
</feature>
<feature type="region of interest" description="Disordered" evidence="1">
    <location>
        <begin position="572"/>
        <end position="611"/>
    </location>
</feature>
<feature type="compositionally biased region" description="Polar residues" evidence="1">
    <location>
        <begin position="710"/>
        <end position="721"/>
    </location>
</feature>
<feature type="compositionally biased region" description="Basic and acidic residues" evidence="1">
    <location>
        <begin position="778"/>
        <end position="789"/>
    </location>
</feature>
<dbReference type="EMBL" id="BSYO01000023">
    <property type="protein sequence ID" value="GMH21551.1"/>
    <property type="molecule type" value="Genomic_DNA"/>
</dbReference>
<feature type="region of interest" description="Disordered" evidence="1">
    <location>
        <begin position="60"/>
        <end position="99"/>
    </location>
</feature>
<comment type="caution">
    <text evidence="2">The sequence shown here is derived from an EMBL/GenBank/DDBJ whole genome shotgun (WGS) entry which is preliminary data.</text>
</comment>
<feature type="region of interest" description="Disordered" evidence="1">
    <location>
        <begin position="1249"/>
        <end position="1285"/>
    </location>
</feature>
<feature type="region of interest" description="Disordered" evidence="1">
    <location>
        <begin position="1332"/>
        <end position="1356"/>
    </location>
</feature>
<feature type="compositionally biased region" description="Polar residues" evidence="1">
    <location>
        <begin position="80"/>
        <end position="99"/>
    </location>
</feature>
<feature type="compositionally biased region" description="Basic and acidic residues" evidence="1">
    <location>
        <begin position="1253"/>
        <end position="1262"/>
    </location>
</feature>
<evidence type="ECO:0000313" key="2">
    <source>
        <dbReference type="EMBL" id="GMH21551.1"/>
    </source>
</evidence>
<feature type="compositionally biased region" description="Polar residues" evidence="1">
    <location>
        <begin position="60"/>
        <end position="72"/>
    </location>
</feature>
<reference evidence="2" key="1">
    <citation type="submission" date="2023-05" db="EMBL/GenBank/DDBJ databases">
        <title>Nepenthes gracilis genome sequencing.</title>
        <authorList>
            <person name="Fukushima K."/>
        </authorList>
    </citation>
    <scope>NUCLEOTIDE SEQUENCE</scope>
    <source>
        <strain evidence="2">SING2019-196</strain>
    </source>
</reference>
<sequence>MPGNEVDNRVHNFFQQINLSQSQNHTQSVDGNWTVFNNNLWAGNERQIGGAFNRKHFNVQQSDSDRGTSNQFLVGPYGLNPTQSSFRSESAKGLSQNQQSSLNGFMHASQVSRAREKEANILGMETESDQHNPMLRGLPILESQHTSGPQYSNSSSVKFATTEAPLNFDFLGSQQQMNNQQPGTLQALPRQQSGIGDVPLLQQQVMLKQMQELQKGQQCQQIEATQRNSGNQMSIFQNQAVGKHSVGFLNGTPMNDGPNYTWSSQVMEGNTNWLQHGISAGVQGSPNRAMITPEQAQELRLMGLMPQQASQSLFGVPVSNTQAANSFLHAHLDQPGMHQVPVHSSSLPGNQHALFSEQVSVREGNTIPRPDFENKCSFQHGFDHYSNELVNIENFNQLQQRNSALSELGGRQDVIGSSESLPEKMEKHVASSQTAVSLDPTEEKILFGSDDNIWEAFGGSLTTDNLCYNHLDGAFPSVQSGSWSALMLSAAAESSTDDIGMQGEWSGMDVQNSGSLMGNQQHSVFHDSGKQQAAWVDGSKPALVGNRPFHNDAHLSCNYHTSGIQQSFINQPRESLQTRSSQQSSEEGRKWSDRSQPQTPAEGSQVPEKAYSSVDFNSRGITGSCSNQQSISLHHSQPCSTPSALNFIESVPQNVSSISKSRDNLLNGDCSRDLNVNIGYVGAMSRHGSVPNSNVEMEPPKFNSKDEPTVRNSTNIKVNQEPSKKPSENQRNFWKTVGSSVKSGMDDLRKYQLQLNKGPEVLDVSVNNTDKGAVEMHEASNADKREISSDSRGSNLSHHDPSVSLRGNVLRNAIDTQSFPGGKQKLSGQGGRKSMFQYHPMEDLDMGVEPDYGTKHVMQSQAKNQHPLFIGLRSHDEPSVFLNANINSSTDSEKLQGCEPDIHGHTKVPYGVSSTGIHPGDVAGASAFLDGTGGVSASDKTTPSSENMLELLHKVDQSKEQSSIGQFSFNRSSGMCEPESSDGTIGLCSKRPSASESFGLQLAPPSEGFFAPNFMVASQTSSQNVSSPGSNNVASNKGHKAAWLASAASVQCLTSLHERNQRELEKNKSGIPWQADSDTVQGDMQGNLPMHLAPGSVYLRSLLQNQHMTDAGGKMISDQPGHISIDKVSHGKHNNDSQDLAHSTQVSVSSASGSILHNNLASQREISQLCMNQSDARVSIYQSQLMDVSTTSQPSLIHGMSQRCNLPTMVPGLLTNITTQQPMLGAQSHNVSDLLKSQFQSNSFMEARSCTHQKQDNQDTVRKGNVTSRGVASGDDLPVGEADPAQKTHGKEFFVIQPSEDSFSKSAATPKDIEAFGQSLKSNNNLMPATNSTQMDHADSHFKRSRGSDNDPEMAVKNDQMLSGGLNCLVRNASSDALVSSGDAKMLSFSPDPSDDRAKNTSSQLSHGNVAAQDMVYFGSSYSQKLIDSNNTDRVEKPPSSQMAPFLFDQYETLKNGQSLAMHDAHRTQSVTTVEPWLTTASAINDQLSSPRSLALGVITPVASERPKKRRSVTGDLFPWQKEVELGCQRLWTMSSAEAEWAEASNRLIEKAEDETEINEDVSPVNRPKRRLILTTQLMQQVLRPPPVAILSLNASLNYETTAYFVARLALGDACSLICCSESDSRIDNGSLPAEELLTAGRIHDRYLSNFAQDSVSRARNLENDLSRWDKQVSLLDLRLECQDLERFCVINRFAKFHGRGQADGAKTSSSSGTGGTAQRIFPQRYVTARPVPRNLPDGIQCLSL</sequence>
<feature type="region of interest" description="Disordered" evidence="1">
    <location>
        <begin position="778"/>
        <end position="807"/>
    </location>
</feature>
<proteinExistence type="predicted"/>
<evidence type="ECO:0000256" key="1">
    <source>
        <dbReference type="SAM" id="MobiDB-lite"/>
    </source>
</evidence>
<name>A0AAD3T2S5_NEPGR</name>
<dbReference type="PANTHER" id="PTHR31267">
    <property type="entry name" value="DENTIN SIALOPHOSPHOPROTEIN-LIKE PROTEIN"/>
    <property type="match status" value="1"/>
</dbReference>
<protein>
    <submittedName>
        <fullName evidence="2">Uncharacterized protein</fullName>
    </submittedName>
</protein>
<feature type="region of interest" description="Disordered" evidence="1">
    <location>
        <begin position="690"/>
        <end position="730"/>
    </location>
</feature>